<protein>
    <recommendedName>
        <fullName evidence="4">CorA-like Mg2+ transporter protein</fullName>
    </recommendedName>
</protein>
<evidence type="ECO:0008006" key="4">
    <source>
        <dbReference type="Google" id="ProtNLM"/>
    </source>
</evidence>
<gene>
    <name evidence="2" type="ORF">D0C37_15720</name>
</gene>
<keyword evidence="1" id="KW-0812">Transmembrane</keyword>
<dbReference type="AlphaFoldDB" id="A0A385DLX7"/>
<evidence type="ECO:0000256" key="1">
    <source>
        <dbReference type="SAM" id="Phobius"/>
    </source>
</evidence>
<evidence type="ECO:0000313" key="3">
    <source>
        <dbReference type="Proteomes" id="UP000259636"/>
    </source>
</evidence>
<feature type="transmembrane region" description="Helical" evidence="1">
    <location>
        <begin position="369"/>
        <end position="388"/>
    </location>
</feature>
<accession>A0A385DLX7</accession>
<evidence type="ECO:0000313" key="2">
    <source>
        <dbReference type="EMBL" id="AXQ58979.1"/>
    </source>
</evidence>
<keyword evidence="1" id="KW-1133">Transmembrane helix</keyword>
<dbReference type="Proteomes" id="UP000259636">
    <property type="component" value="Chromosome"/>
</dbReference>
<proteinExistence type="predicted"/>
<dbReference type="KEGG" id="sky:D0C37_15720"/>
<sequence>MLRREVTLVFGTSSDGAWPPEGYEPGPAVFCWRRREGETWSTAGSRVKYTHADLVDIIWGPEVRCHRAVSQPTADDPASQEPSPSGFVVDTIELVRLNQHARSSLVAMRSRPPADSVAVIHGRLPGHLAPMDLVAALRHSADLDPDREQGAYRAWANSVLPPGYEVARDQREATYLALVTSPTSLPQLSERSARAGLDAAEQWLVHLYEASADAPSTDLASRQISLAGDLPTVVGQRGLVSVGTRSDVVQAGYPVSYYEGSRYQQRTLYTDALVMGRLQDLLIDAVDTEVEHAARAAPDRRRIFRLERDFLVFRRSYLRATFGKGFRPALILRTWQRHADTQGRVQILKDDLTELSRQVQTFETETTNAILGLIATIGLPLATGLAIWAGLPDAGTRSLWWTLGPVGAVIVTLIAVVPALRRLTLNAFKRRHRGE</sequence>
<organism evidence="2 3">
    <name type="scientific">Streptomyces koyangensis</name>
    <dbReference type="NCBI Taxonomy" id="188770"/>
    <lineage>
        <taxon>Bacteria</taxon>
        <taxon>Bacillati</taxon>
        <taxon>Actinomycetota</taxon>
        <taxon>Actinomycetes</taxon>
        <taxon>Kitasatosporales</taxon>
        <taxon>Streptomycetaceae</taxon>
        <taxon>Streptomyces</taxon>
        <taxon>Streptomyces aurantiacus group</taxon>
    </lineage>
</organism>
<reference evidence="2 3" key="1">
    <citation type="submission" date="2018-08" db="EMBL/GenBank/DDBJ databases">
        <authorList>
            <person name="Ferrada E.E."/>
            <person name="Latorre B.A."/>
        </authorList>
    </citation>
    <scope>NUCLEOTIDE SEQUENCE [LARGE SCALE GENOMIC DNA]</scope>
    <source>
        <strain evidence="2 3">VK-A60T</strain>
    </source>
</reference>
<dbReference type="EMBL" id="CP031742">
    <property type="protein sequence ID" value="AXQ58979.1"/>
    <property type="molecule type" value="Genomic_DNA"/>
</dbReference>
<keyword evidence="1" id="KW-0472">Membrane</keyword>
<name>A0A385DLX7_9ACTN</name>
<feature type="transmembrane region" description="Helical" evidence="1">
    <location>
        <begin position="400"/>
        <end position="420"/>
    </location>
</feature>